<gene>
    <name evidence="8" type="primary">mobA</name>
    <name evidence="11" type="ORF">SAMN04487949_3363</name>
</gene>
<dbReference type="GO" id="GO:0061603">
    <property type="term" value="F:molybdenum cofactor guanylyltransferase activity"/>
    <property type="evidence" value="ECO:0007669"/>
    <property type="project" value="UniProtKB-EC"/>
</dbReference>
<organism evidence="11 12">
    <name type="scientific">Halogranum gelatinilyticum</name>
    <dbReference type="NCBI Taxonomy" id="660521"/>
    <lineage>
        <taxon>Archaea</taxon>
        <taxon>Methanobacteriati</taxon>
        <taxon>Methanobacteriota</taxon>
        <taxon>Stenosarchaea group</taxon>
        <taxon>Halobacteria</taxon>
        <taxon>Halobacteriales</taxon>
        <taxon>Haloferacaceae</taxon>
    </lineage>
</organism>
<evidence type="ECO:0000256" key="3">
    <source>
        <dbReference type="ARBA" id="ARBA00022723"/>
    </source>
</evidence>
<dbReference type="RefSeq" id="WP_089699329.1">
    <property type="nucleotide sequence ID" value="NZ_FNHL01000005.1"/>
</dbReference>
<dbReference type="EC" id="2.7.7.77" evidence="8"/>
<comment type="domain">
    <text evidence="8">The N-terminal domain determines nucleotide recognition and specific binding, while the C-terminal domain determines the specific binding to the target protein.</text>
</comment>
<evidence type="ECO:0000259" key="10">
    <source>
        <dbReference type="Pfam" id="PF12804"/>
    </source>
</evidence>
<feature type="binding site" evidence="8">
    <location>
        <position position="24"/>
    </location>
    <ligand>
        <name>GTP</name>
        <dbReference type="ChEBI" id="CHEBI:37565"/>
    </ligand>
</feature>
<keyword evidence="3 8" id="KW-0479">Metal-binding</keyword>
<dbReference type="Gene3D" id="3.90.550.10">
    <property type="entry name" value="Spore Coat Polysaccharide Biosynthesis Protein SpsA, Chain A"/>
    <property type="match status" value="1"/>
</dbReference>
<evidence type="ECO:0000256" key="9">
    <source>
        <dbReference type="SAM" id="MobiDB-lite"/>
    </source>
</evidence>
<evidence type="ECO:0000313" key="11">
    <source>
        <dbReference type="EMBL" id="SDN09914.1"/>
    </source>
</evidence>
<dbReference type="GO" id="GO:0006777">
    <property type="term" value="P:Mo-molybdopterin cofactor biosynthetic process"/>
    <property type="evidence" value="ECO:0007669"/>
    <property type="project" value="UniProtKB-KW"/>
</dbReference>
<proteinExistence type="inferred from homology"/>
<feature type="binding site" evidence="8">
    <location>
        <position position="105"/>
    </location>
    <ligand>
        <name>GTP</name>
        <dbReference type="ChEBI" id="CHEBI:37565"/>
    </ligand>
</feature>
<dbReference type="InterPro" id="IPR013482">
    <property type="entry name" value="Molybde_CF_guanTrfase"/>
</dbReference>
<evidence type="ECO:0000313" key="12">
    <source>
        <dbReference type="Proteomes" id="UP000199451"/>
    </source>
</evidence>
<dbReference type="HAMAP" id="MF_00316">
    <property type="entry name" value="MobA"/>
    <property type="match status" value="1"/>
</dbReference>
<dbReference type="GO" id="GO:0046872">
    <property type="term" value="F:metal ion binding"/>
    <property type="evidence" value="ECO:0007669"/>
    <property type="project" value="UniProtKB-KW"/>
</dbReference>
<keyword evidence="1 8" id="KW-0963">Cytoplasm</keyword>
<feature type="region of interest" description="Disordered" evidence="9">
    <location>
        <begin position="204"/>
        <end position="234"/>
    </location>
</feature>
<keyword evidence="2 8" id="KW-0808">Transferase</keyword>
<comment type="function">
    <text evidence="8">Transfers a GMP moiety from GTP to Mo-molybdopterin (Mo-MPT) cofactor (Moco or molybdenum cofactor) to form Mo-molybdopterin guanine dinucleotide (Mo-MGD) cofactor.</text>
</comment>
<feature type="domain" description="MobA-like NTP transferase" evidence="10">
    <location>
        <begin position="8"/>
        <end position="168"/>
    </location>
</feature>
<dbReference type="AlphaFoldDB" id="A0A1G9YLB1"/>
<evidence type="ECO:0000256" key="2">
    <source>
        <dbReference type="ARBA" id="ARBA00022679"/>
    </source>
</evidence>
<dbReference type="STRING" id="660521.SAMN04487949_3363"/>
<keyword evidence="7 8" id="KW-0501">Molybdenum cofactor biosynthesis</keyword>
<dbReference type="Proteomes" id="UP000199451">
    <property type="component" value="Unassembled WGS sequence"/>
</dbReference>
<dbReference type="PANTHER" id="PTHR19136">
    <property type="entry name" value="MOLYBDENUM COFACTOR GUANYLYLTRANSFERASE"/>
    <property type="match status" value="1"/>
</dbReference>
<feature type="binding site" evidence="8">
    <location>
        <position position="105"/>
    </location>
    <ligand>
        <name>Mg(2+)</name>
        <dbReference type="ChEBI" id="CHEBI:18420"/>
    </ligand>
</feature>
<dbReference type="InterPro" id="IPR025877">
    <property type="entry name" value="MobA-like_NTP_Trfase"/>
</dbReference>
<reference evidence="12" key="1">
    <citation type="submission" date="2016-10" db="EMBL/GenBank/DDBJ databases">
        <authorList>
            <person name="Varghese N."/>
            <person name="Submissions S."/>
        </authorList>
    </citation>
    <scope>NUCLEOTIDE SEQUENCE [LARGE SCALE GENOMIC DNA]</scope>
    <source>
        <strain evidence="12">CGMCC 1.10119</strain>
    </source>
</reference>
<dbReference type="GO" id="GO:0005525">
    <property type="term" value="F:GTP binding"/>
    <property type="evidence" value="ECO:0007669"/>
    <property type="project" value="UniProtKB-UniRule"/>
</dbReference>
<sequence length="234" mass="24575">MTPDDVTAVVLAGGESSRFGDEPKATARLGGRPLVERVVDRVRTATGRPPVVAAGSSEKRAVVDGALPHRVRYAEDADWCGGPLAGICGALAQVSTSAVFVCGCDVPLVSPRVVSWLAERHAATAADATVPVDADGEPQLLHAVYRTAALEGYCERTPDDHRLRAVVDGCTTEAVSASDAPDGCPLGRSTTNVNTRRELVAAARVEDDTCDGQPRPWTDERGRQGRDGPHSASR</sequence>
<keyword evidence="5 8" id="KW-0460">Magnesium</keyword>
<evidence type="ECO:0000256" key="8">
    <source>
        <dbReference type="HAMAP-Rule" id="MF_00316"/>
    </source>
</evidence>
<feature type="compositionally biased region" description="Basic and acidic residues" evidence="9">
    <location>
        <begin position="217"/>
        <end position="234"/>
    </location>
</feature>
<evidence type="ECO:0000256" key="4">
    <source>
        <dbReference type="ARBA" id="ARBA00022741"/>
    </source>
</evidence>
<dbReference type="PANTHER" id="PTHR19136:SF81">
    <property type="entry name" value="MOLYBDENUM COFACTOR GUANYLYLTRANSFERASE"/>
    <property type="match status" value="1"/>
</dbReference>
<comment type="caution">
    <text evidence="8">Lacks conserved residue(s) required for the propagation of feature annotation.</text>
</comment>
<comment type="cofactor">
    <cofactor evidence="8">
        <name>Mg(2+)</name>
        <dbReference type="ChEBI" id="CHEBI:18420"/>
    </cofactor>
</comment>
<evidence type="ECO:0000256" key="1">
    <source>
        <dbReference type="ARBA" id="ARBA00022490"/>
    </source>
</evidence>
<comment type="subcellular location">
    <subcellularLocation>
        <location evidence="8">Cytoplasm</location>
    </subcellularLocation>
</comment>
<name>A0A1G9YLB1_9EURY</name>
<dbReference type="GO" id="GO:0005737">
    <property type="term" value="C:cytoplasm"/>
    <property type="evidence" value="ECO:0007669"/>
    <property type="project" value="UniProtKB-SubCell"/>
</dbReference>
<keyword evidence="12" id="KW-1185">Reference proteome</keyword>
<keyword evidence="6 8" id="KW-0342">GTP-binding</keyword>
<dbReference type="SUPFAM" id="SSF53448">
    <property type="entry name" value="Nucleotide-diphospho-sugar transferases"/>
    <property type="match status" value="1"/>
</dbReference>
<keyword evidence="4 8" id="KW-0547">Nucleotide-binding</keyword>
<protein>
    <recommendedName>
        <fullName evidence="8">Probable molybdenum cofactor guanylyltransferase</fullName>
        <shortName evidence="8">MoCo guanylyltransferase</shortName>
        <ecNumber evidence="8">2.7.7.77</ecNumber>
    </recommendedName>
    <alternativeName>
        <fullName evidence="8">GTP:molybdopterin guanylyltransferase</fullName>
    </alternativeName>
    <alternativeName>
        <fullName evidence="8">Mo-MPT guanylyltransferase</fullName>
    </alternativeName>
    <alternativeName>
        <fullName evidence="8">Molybdopterin guanylyltransferase</fullName>
    </alternativeName>
    <alternativeName>
        <fullName evidence="8">Molybdopterin-guanine dinucleotide synthase</fullName>
        <shortName evidence="8">MGD synthase</shortName>
    </alternativeName>
</protein>
<comment type="similarity">
    <text evidence="8">Belongs to the MobA family.</text>
</comment>
<dbReference type="CDD" id="cd02503">
    <property type="entry name" value="MobA"/>
    <property type="match status" value="1"/>
</dbReference>
<feature type="binding site" evidence="8">
    <location>
        <begin position="11"/>
        <end position="13"/>
    </location>
    <ligand>
        <name>GTP</name>
        <dbReference type="ChEBI" id="CHEBI:37565"/>
    </ligand>
</feature>
<evidence type="ECO:0000256" key="6">
    <source>
        <dbReference type="ARBA" id="ARBA00023134"/>
    </source>
</evidence>
<dbReference type="Pfam" id="PF12804">
    <property type="entry name" value="NTP_transf_3"/>
    <property type="match status" value="1"/>
</dbReference>
<accession>A0A1G9YLB1</accession>
<dbReference type="OrthoDB" id="28434at2157"/>
<dbReference type="EMBL" id="FNHL01000005">
    <property type="protein sequence ID" value="SDN09914.1"/>
    <property type="molecule type" value="Genomic_DNA"/>
</dbReference>
<comment type="catalytic activity">
    <reaction evidence="8">
        <text>Mo-molybdopterin + GTP + H(+) = Mo-molybdopterin guanine dinucleotide + diphosphate</text>
        <dbReference type="Rhea" id="RHEA:34243"/>
        <dbReference type="ChEBI" id="CHEBI:15378"/>
        <dbReference type="ChEBI" id="CHEBI:33019"/>
        <dbReference type="ChEBI" id="CHEBI:37565"/>
        <dbReference type="ChEBI" id="CHEBI:71302"/>
        <dbReference type="ChEBI" id="CHEBI:71310"/>
        <dbReference type="EC" id="2.7.7.77"/>
    </reaction>
</comment>
<dbReference type="InterPro" id="IPR029044">
    <property type="entry name" value="Nucleotide-diphossugar_trans"/>
</dbReference>
<evidence type="ECO:0000256" key="7">
    <source>
        <dbReference type="ARBA" id="ARBA00023150"/>
    </source>
</evidence>
<evidence type="ECO:0000256" key="5">
    <source>
        <dbReference type="ARBA" id="ARBA00022842"/>
    </source>
</evidence>